<evidence type="ECO:0000256" key="1">
    <source>
        <dbReference type="SAM" id="SignalP"/>
    </source>
</evidence>
<accession>A0A1M5JH93</accession>
<organism evidence="2 3">
    <name type="scientific">Flavobacterium segetis</name>
    <dbReference type="NCBI Taxonomy" id="271157"/>
    <lineage>
        <taxon>Bacteria</taxon>
        <taxon>Pseudomonadati</taxon>
        <taxon>Bacteroidota</taxon>
        <taxon>Flavobacteriia</taxon>
        <taxon>Flavobacteriales</taxon>
        <taxon>Flavobacteriaceae</taxon>
        <taxon>Flavobacterium</taxon>
    </lineage>
</organism>
<keyword evidence="3" id="KW-1185">Reference proteome</keyword>
<dbReference type="OrthoDB" id="1404489at2"/>
<name>A0A1M5JH93_9FLAO</name>
<sequence length="482" mass="51615">MKKIIIIISLFFTLLSVAQSTYTVTSLIDNNSVGTLRTAINTANSDSAINEIVFSAELIGKITLTSNLPNVKSSYTISGPGTSIISISGNSKYKMFTLDPSAVLTITGLTLTENSKGTSTNPGTILYAFESSVLASNISITGNTQGYAFYAGSDNSLISFTNSTFTNNSGNRFITSDFGSTPDTTSDNDADYTNKIIVTGCTFSNNSGMIFFVERYVKLDHCIFDNNSGLIGNFRGVNRFQVLNSTFTNNTGATLFSFSSWISNDGWGMETLGNNHHLFDGNLFTDNSGIVINTGSVNDQSKTTIINNVFSNNGIEYTGSPIIHTNNTLGNFFDSVLFNSSDSKITVTMNRAVFNTNTGSGELQASDFRFLFKGNNATLQSVTPSSISSDGNIYTLGLDLSGDIYGTETISLYPIINSIYDINRNIGGAVQKNNTTLLNFNISILSSAGESAVDNTNPYVDENGKIGSGSGLTKYGKIITIP</sequence>
<protein>
    <recommendedName>
        <fullName evidence="4">Right handed beta helix region</fullName>
    </recommendedName>
</protein>
<dbReference type="Proteomes" id="UP000184036">
    <property type="component" value="Unassembled WGS sequence"/>
</dbReference>
<feature type="signal peptide" evidence="1">
    <location>
        <begin position="1"/>
        <end position="18"/>
    </location>
</feature>
<dbReference type="STRING" id="271157.SAMN05444396_1114"/>
<evidence type="ECO:0000313" key="2">
    <source>
        <dbReference type="EMBL" id="SHG39966.1"/>
    </source>
</evidence>
<feature type="chain" id="PRO_5012341370" description="Right handed beta helix region" evidence="1">
    <location>
        <begin position="19"/>
        <end position="482"/>
    </location>
</feature>
<gene>
    <name evidence="2" type="ORF">SAMN05444396_1114</name>
</gene>
<dbReference type="InterPro" id="IPR011050">
    <property type="entry name" value="Pectin_lyase_fold/virulence"/>
</dbReference>
<dbReference type="SUPFAM" id="SSF51126">
    <property type="entry name" value="Pectin lyase-like"/>
    <property type="match status" value="1"/>
</dbReference>
<dbReference type="AlphaFoldDB" id="A0A1M5JH93"/>
<keyword evidence="1" id="KW-0732">Signal</keyword>
<dbReference type="InterPro" id="IPR012334">
    <property type="entry name" value="Pectin_lyas_fold"/>
</dbReference>
<dbReference type="EMBL" id="FQWE01000011">
    <property type="protein sequence ID" value="SHG39966.1"/>
    <property type="molecule type" value="Genomic_DNA"/>
</dbReference>
<reference evidence="3" key="1">
    <citation type="submission" date="2016-11" db="EMBL/GenBank/DDBJ databases">
        <authorList>
            <person name="Varghese N."/>
            <person name="Submissions S."/>
        </authorList>
    </citation>
    <scope>NUCLEOTIDE SEQUENCE [LARGE SCALE GENOMIC DNA]</scope>
    <source>
        <strain evidence="3">DSM 19741</strain>
    </source>
</reference>
<dbReference type="Gene3D" id="2.160.20.10">
    <property type="entry name" value="Single-stranded right-handed beta-helix, Pectin lyase-like"/>
    <property type="match status" value="1"/>
</dbReference>
<evidence type="ECO:0008006" key="4">
    <source>
        <dbReference type="Google" id="ProtNLM"/>
    </source>
</evidence>
<dbReference type="RefSeq" id="WP_072993387.1">
    <property type="nucleotide sequence ID" value="NZ_FQWE01000011.1"/>
</dbReference>
<proteinExistence type="predicted"/>
<evidence type="ECO:0000313" key="3">
    <source>
        <dbReference type="Proteomes" id="UP000184036"/>
    </source>
</evidence>